<dbReference type="InterPro" id="IPR019554">
    <property type="entry name" value="Soluble_ligand-bd"/>
</dbReference>
<dbReference type="RefSeq" id="WP_160907665.1">
    <property type="nucleotide sequence ID" value="NZ_WVHS01000003.1"/>
</dbReference>
<proteinExistence type="predicted"/>
<feature type="domain" description="Soluble ligand binding" evidence="4">
    <location>
        <begin position="305"/>
        <end position="342"/>
    </location>
</feature>
<organism evidence="5 6">
    <name type="scientific">Hufsiella ginkgonis</name>
    <dbReference type="NCBI Taxonomy" id="2695274"/>
    <lineage>
        <taxon>Bacteria</taxon>
        <taxon>Pseudomonadati</taxon>
        <taxon>Bacteroidota</taxon>
        <taxon>Sphingobacteriia</taxon>
        <taxon>Sphingobacteriales</taxon>
        <taxon>Sphingobacteriaceae</taxon>
        <taxon>Hufsiella</taxon>
    </lineage>
</organism>
<evidence type="ECO:0000313" key="6">
    <source>
        <dbReference type="Proteomes" id="UP000451233"/>
    </source>
</evidence>
<keyword evidence="2" id="KW-0472">Membrane</keyword>
<name>A0A7K1Y0S3_9SPHI</name>
<evidence type="ECO:0000259" key="3">
    <source>
        <dbReference type="Pfam" id="PF02563"/>
    </source>
</evidence>
<feature type="domain" description="Soluble ligand binding" evidence="4">
    <location>
        <begin position="224"/>
        <end position="266"/>
    </location>
</feature>
<dbReference type="PANTHER" id="PTHR33619:SF3">
    <property type="entry name" value="POLYSACCHARIDE EXPORT PROTEIN GFCE-RELATED"/>
    <property type="match status" value="1"/>
</dbReference>
<dbReference type="Gene3D" id="3.10.560.10">
    <property type="entry name" value="Outer membrane lipoprotein wza domain like"/>
    <property type="match status" value="6"/>
</dbReference>
<dbReference type="Gene3D" id="3.30.1950.10">
    <property type="entry name" value="wza like domain"/>
    <property type="match status" value="1"/>
</dbReference>
<keyword evidence="1" id="KW-0732">Signal</keyword>
<feature type="domain" description="Soluble ligand binding" evidence="4">
    <location>
        <begin position="478"/>
        <end position="522"/>
    </location>
</feature>
<evidence type="ECO:0000256" key="1">
    <source>
        <dbReference type="ARBA" id="ARBA00022729"/>
    </source>
</evidence>
<reference evidence="5 6" key="1">
    <citation type="submission" date="2019-11" db="EMBL/GenBank/DDBJ databases">
        <title>Pedobacter sp. HMF7056 Genome sequencing and assembly.</title>
        <authorList>
            <person name="Kang H."/>
            <person name="Kim H."/>
            <person name="Joh K."/>
        </authorList>
    </citation>
    <scope>NUCLEOTIDE SEQUENCE [LARGE SCALE GENOMIC DNA]</scope>
    <source>
        <strain evidence="5 6">HMF7056</strain>
    </source>
</reference>
<accession>A0A7K1Y0S3</accession>
<evidence type="ECO:0000313" key="5">
    <source>
        <dbReference type="EMBL" id="MXV16688.1"/>
    </source>
</evidence>
<dbReference type="Pfam" id="PF02563">
    <property type="entry name" value="Poly_export"/>
    <property type="match status" value="1"/>
</dbReference>
<keyword evidence="6" id="KW-1185">Reference proteome</keyword>
<dbReference type="AlphaFoldDB" id="A0A7K1Y0S3"/>
<dbReference type="EMBL" id="WVHS01000003">
    <property type="protein sequence ID" value="MXV16688.1"/>
    <property type="molecule type" value="Genomic_DNA"/>
</dbReference>
<evidence type="ECO:0000256" key="2">
    <source>
        <dbReference type="SAM" id="Phobius"/>
    </source>
</evidence>
<gene>
    <name evidence="5" type="ORF">GS398_15410</name>
</gene>
<dbReference type="GO" id="GO:0015159">
    <property type="term" value="F:polysaccharide transmembrane transporter activity"/>
    <property type="evidence" value="ECO:0007669"/>
    <property type="project" value="InterPro"/>
</dbReference>
<sequence length="787" mass="85416">MSKLSTLFLLIIFIGISNPSLSQVIRNLSEVSIDALSDNQLRQLLGQAQLTDLPSAQILKTAADNGLPPAEQAKLAKRLAAMRRVSTMPDTVVSRQVNNADTTDTRSVQAPATLPIFGANLFNGSSLTFEPNLRLATPANYVLGPDDQLNINISGKSVANWKLTVSPEGTINIPDVGIASVAGKTVEGATSLIRAKLNAFNYNLGNGSELNITLGNIRSIKILLVGEIVKPGTYTLPSLATIFNALYASGGPGPNGSLREIELIRNNRVIKHLDVYDFLLNGSQADNLMLKDQDIVRVPTYKVRVEITGEIKTPAKFEILPGETLKDVVRFAGGFTNEAYIDKIGTIQIIGQERQLVDVTEADYANYIPLRGDKFVVDRILDRFKNRVTINGAVFRPGSYALDKGFTLRQLITKASGLREGAFASRGFIKRLKPDNTVELVPFSPQGIISRTTADIVLQREDEVTIPNITDLRDEYHVTINGQVRKPGQFLYADSMTVEDLIIIAGGFTESASPNRIAVARRINNADPTVKNSDVAQVEIISTDITLGMSNRNFVLKPFDIVNVYTSPGFEKQRSVSVEGEVLYPGTYIIQKNNERISDLVKRAGGLTAAANVEGGALLRQSFVLAGDAEKGVREANIPASGEIKNEFVGISLGKILSDPASVTNIILEDGDILRIPKEQKVVHVNGAVLQNSAVVYEASKSFKQYILNAGGYSSNALKKKAYVVYPNGTLEGTRRFLFFNFHPDVDPGSTIFVPEKPVRKGLSTTELIGIGGTLISMAAIILSVFK</sequence>
<dbReference type="Pfam" id="PF10531">
    <property type="entry name" value="SLBB"/>
    <property type="match status" value="5"/>
</dbReference>
<protein>
    <submittedName>
        <fullName evidence="5">Capsule biosynthesis protein</fullName>
    </submittedName>
</protein>
<feature type="domain" description="Soluble ligand binding" evidence="4">
    <location>
        <begin position="576"/>
        <end position="612"/>
    </location>
</feature>
<feature type="domain" description="Soluble ligand binding" evidence="4">
    <location>
        <begin position="387"/>
        <end position="438"/>
    </location>
</feature>
<feature type="transmembrane region" description="Helical" evidence="2">
    <location>
        <begin position="768"/>
        <end position="786"/>
    </location>
</feature>
<feature type="domain" description="Polysaccharide export protein N-terminal" evidence="3">
    <location>
        <begin position="137"/>
        <end position="200"/>
    </location>
</feature>
<evidence type="ECO:0000259" key="4">
    <source>
        <dbReference type="Pfam" id="PF10531"/>
    </source>
</evidence>
<keyword evidence="2" id="KW-0812">Transmembrane</keyword>
<keyword evidence="2" id="KW-1133">Transmembrane helix</keyword>
<comment type="caution">
    <text evidence="5">The sequence shown here is derived from an EMBL/GenBank/DDBJ whole genome shotgun (WGS) entry which is preliminary data.</text>
</comment>
<dbReference type="InterPro" id="IPR049712">
    <property type="entry name" value="Poly_export"/>
</dbReference>
<dbReference type="Proteomes" id="UP000451233">
    <property type="component" value="Unassembled WGS sequence"/>
</dbReference>
<dbReference type="InterPro" id="IPR003715">
    <property type="entry name" value="Poly_export_N"/>
</dbReference>
<dbReference type="PANTHER" id="PTHR33619">
    <property type="entry name" value="POLYSACCHARIDE EXPORT PROTEIN GFCE-RELATED"/>
    <property type="match status" value="1"/>
</dbReference>